<dbReference type="InterPro" id="IPR050553">
    <property type="entry name" value="Thioredoxin_ResA/DsbE_sf"/>
</dbReference>
<dbReference type="InterPro" id="IPR036249">
    <property type="entry name" value="Thioredoxin-like_sf"/>
</dbReference>
<keyword evidence="1" id="KW-1015">Disulfide bond</keyword>
<accession>A0A1G8WBL0</accession>
<dbReference type="GO" id="GO:0016853">
    <property type="term" value="F:isomerase activity"/>
    <property type="evidence" value="ECO:0007669"/>
    <property type="project" value="UniProtKB-KW"/>
</dbReference>
<dbReference type="STRING" id="407036.SAMN05216243_0679"/>
<dbReference type="Gene3D" id="3.40.30.10">
    <property type="entry name" value="Glutaredoxin"/>
    <property type="match status" value="1"/>
</dbReference>
<evidence type="ECO:0000313" key="3">
    <source>
        <dbReference type="EMBL" id="SDJ75604.1"/>
    </source>
</evidence>
<organism evidence="3 4">
    <name type="scientific">Sediminibacillus albus</name>
    <dbReference type="NCBI Taxonomy" id="407036"/>
    <lineage>
        <taxon>Bacteria</taxon>
        <taxon>Bacillati</taxon>
        <taxon>Bacillota</taxon>
        <taxon>Bacilli</taxon>
        <taxon>Bacillales</taxon>
        <taxon>Bacillaceae</taxon>
        <taxon>Sediminibacillus</taxon>
    </lineage>
</organism>
<keyword evidence="3" id="KW-0413">Isomerase</keyword>
<dbReference type="InterPro" id="IPR000866">
    <property type="entry name" value="AhpC/TSA"/>
</dbReference>
<feature type="domain" description="Thioredoxin" evidence="2">
    <location>
        <begin position="1"/>
        <end position="145"/>
    </location>
</feature>
<gene>
    <name evidence="3" type="ORF">SAMN05216243_0679</name>
</gene>
<evidence type="ECO:0000313" key="4">
    <source>
        <dbReference type="Proteomes" id="UP000198694"/>
    </source>
</evidence>
<dbReference type="RefSeq" id="WP_093211054.1">
    <property type="nucleotide sequence ID" value="NZ_FNFL01000001.1"/>
</dbReference>
<dbReference type="EMBL" id="FNFL01000001">
    <property type="protein sequence ID" value="SDJ75604.1"/>
    <property type="molecule type" value="Genomic_DNA"/>
</dbReference>
<dbReference type="Proteomes" id="UP000198694">
    <property type="component" value="Unassembled WGS sequence"/>
</dbReference>
<reference evidence="3 4" key="1">
    <citation type="submission" date="2016-10" db="EMBL/GenBank/DDBJ databases">
        <authorList>
            <person name="de Groot N.N."/>
        </authorList>
    </citation>
    <scope>NUCLEOTIDE SEQUENCE [LARGE SCALE GENOMIC DNA]</scope>
    <source>
        <strain evidence="3 4">CGMCC 1.6502</strain>
    </source>
</reference>
<dbReference type="Pfam" id="PF00578">
    <property type="entry name" value="AhpC-TSA"/>
    <property type="match status" value="1"/>
</dbReference>
<dbReference type="OrthoDB" id="9811352at2"/>
<dbReference type="PANTHER" id="PTHR42852">
    <property type="entry name" value="THIOL:DISULFIDE INTERCHANGE PROTEIN DSBE"/>
    <property type="match status" value="1"/>
</dbReference>
<evidence type="ECO:0000259" key="2">
    <source>
        <dbReference type="PROSITE" id="PS51352"/>
    </source>
</evidence>
<dbReference type="SUPFAM" id="SSF52833">
    <property type="entry name" value="Thioredoxin-like"/>
    <property type="match status" value="1"/>
</dbReference>
<dbReference type="PROSITE" id="PS51352">
    <property type="entry name" value="THIOREDOXIN_2"/>
    <property type="match status" value="1"/>
</dbReference>
<evidence type="ECO:0000256" key="1">
    <source>
        <dbReference type="ARBA" id="ARBA00023157"/>
    </source>
</evidence>
<dbReference type="GO" id="GO:0016491">
    <property type="term" value="F:oxidoreductase activity"/>
    <property type="evidence" value="ECO:0007669"/>
    <property type="project" value="InterPro"/>
</dbReference>
<dbReference type="InterPro" id="IPR013766">
    <property type="entry name" value="Thioredoxin_domain"/>
</dbReference>
<name>A0A1G8WBL0_9BACI</name>
<dbReference type="PANTHER" id="PTHR42852:SF12">
    <property type="entry name" value="THIOL-DISULFIDE OXIDOREDUCTASE YKUV"/>
    <property type="match status" value="1"/>
</dbReference>
<proteinExistence type="predicted"/>
<sequence>MKLREPMPELEGATEWLNGEVTKDELIGGKPTLIHFWSVSCGLCKEAMPNVNEFRDEYKDELNVIAVHMPRSEKDLDLDTIKEVAEEHGISQSIFVDNKHALTDAFDNKYVPAYYVFDAEGNLRHFQAGGGGMKMLRKRVNRVLGKNEK</sequence>
<keyword evidence="4" id="KW-1185">Reference proteome</keyword>
<protein>
    <submittedName>
        <fullName evidence="3">Thiol-disulfide isomerase or thioredoxin</fullName>
    </submittedName>
</protein>
<dbReference type="GO" id="GO:0016209">
    <property type="term" value="F:antioxidant activity"/>
    <property type="evidence" value="ECO:0007669"/>
    <property type="project" value="InterPro"/>
</dbReference>
<dbReference type="CDD" id="cd02966">
    <property type="entry name" value="TlpA_like_family"/>
    <property type="match status" value="1"/>
</dbReference>
<dbReference type="AlphaFoldDB" id="A0A1G8WBL0"/>